<reference evidence="1 2" key="2">
    <citation type="journal article" date="2022" name="Mol. Ecol. Resour.">
        <title>The genomes of chicory, endive, great burdock and yacon provide insights into Asteraceae paleo-polyploidization history and plant inulin production.</title>
        <authorList>
            <person name="Fan W."/>
            <person name="Wang S."/>
            <person name="Wang H."/>
            <person name="Wang A."/>
            <person name="Jiang F."/>
            <person name="Liu H."/>
            <person name="Zhao H."/>
            <person name="Xu D."/>
            <person name="Zhang Y."/>
        </authorList>
    </citation>
    <scope>NUCLEOTIDE SEQUENCE [LARGE SCALE GENOMIC DNA]</scope>
    <source>
        <strain evidence="2">cv. Yunnan</strain>
        <tissue evidence="1">Leaves</tissue>
    </source>
</reference>
<evidence type="ECO:0000313" key="1">
    <source>
        <dbReference type="EMBL" id="KAI3810908.1"/>
    </source>
</evidence>
<evidence type="ECO:0000313" key="2">
    <source>
        <dbReference type="Proteomes" id="UP001056120"/>
    </source>
</evidence>
<dbReference type="Proteomes" id="UP001056120">
    <property type="component" value="Linkage Group LG07"/>
</dbReference>
<reference evidence="2" key="1">
    <citation type="journal article" date="2022" name="Mol. Ecol. Resour.">
        <title>The genomes of chicory, endive, great burdock and yacon provide insights into Asteraceae palaeo-polyploidization history and plant inulin production.</title>
        <authorList>
            <person name="Fan W."/>
            <person name="Wang S."/>
            <person name="Wang H."/>
            <person name="Wang A."/>
            <person name="Jiang F."/>
            <person name="Liu H."/>
            <person name="Zhao H."/>
            <person name="Xu D."/>
            <person name="Zhang Y."/>
        </authorList>
    </citation>
    <scope>NUCLEOTIDE SEQUENCE [LARGE SCALE GENOMIC DNA]</scope>
    <source>
        <strain evidence="2">cv. Yunnan</strain>
    </source>
</reference>
<accession>A0ACB9IRP0</accession>
<sequence>MALFCLFVNSYQALILGELKAGESHIEDVFQFEMDDMEEVDIQWQMAMLTLRAMRFMDRTGKKRLGGKSAWFDKSKLSCYNCKQLGHFKRECPHPIIDTLPLPTIVAITDGQEQTEKAKEPANALVVNDFDWSNETEEAQVEVCKALMANPPSTRFVVHGMEASIVEE</sequence>
<comment type="caution">
    <text evidence="1">The sequence shown here is derived from an EMBL/GenBank/DDBJ whole genome shotgun (WGS) entry which is preliminary data.</text>
</comment>
<keyword evidence="2" id="KW-1185">Reference proteome</keyword>
<protein>
    <submittedName>
        <fullName evidence="1">Uncharacterized protein</fullName>
    </submittedName>
</protein>
<name>A0ACB9IRP0_9ASTR</name>
<gene>
    <name evidence="1" type="ORF">L1987_20559</name>
</gene>
<organism evidence="1 2">
    <name type="scientific">Smallanthus sonchifolius</name>
    <dbReference type="NCBI Taxonomy" id="185202"/>
    <lineage>
        <taxon>Eukaryota</taxon>
        <taxon>Viridiplantae</taxon>
        <taxon>Streptophyta</taxon>
        <taxon>Embryophyta</taxon>
        <taxon>Tracheophyta</taxon>
        <taxon>Spermatophyta</taxon>
        <taxon>Magnoliopsida</taxon>
        <taxon>eudicotyledons</taxon>
        <taxon>Gunneridae</taxon>
        <taxon>Pentapetalae</taxon>
        <taxon>asterids</taxon>
        <taxon>campanulids</taxon>
        <taxon>Asterales</taxon>
        <taxon>Asteraceae</taxon>
        <taxon>Asteroideae</taxon>
        <taxon>Heliantheae alliance</taxon>
        <taxon>Millerieae</taxon>
        <taxon>Smallanthus</taxon>
    </lineage>
</organism>
<dbReference type="EMBL" id="CM042024">
    <property type="protein sequence ID" value="KAI3810908.1"/>
    <property type="molecule type" value="Genomic_DNA"/>
</dbReference>
<proteinExistence type="predicted"/>